<keyword evidence="2" id="KW-1185">Reference proteome</keyword>
<evidence type="ECO:0000313" key="1">
    <source>
        <dbReference type="EMBL" id="MBB5226869.1"/>
    </source>
</evidence>
<dbReference type="EMBL" id="JACHFQ010000007">
    <property type="protein sequence ID" value="MBB5226869.1"/>
    <property type="molecule type" value="Genomic_DNA"/>
</dbReference>
<comment type="caution">
    <text evidence="1">The sequence shown here is derived from an EMBL/GenBank/DDBJ whole genome shotgun (WGS) entry which is preliminary data.</text>
</comment>
<proteinExistence type="predicted"/>
<organism evidence="1 2">
    <name type="scientific">Treponema ruminis</name>
    <dbReference type="NCBI Taxonomy" id="744515"/>
    <lineage>
        <taxon>Bacteria</taxon>
        <taxon>Pseudomonadati</taxon>
        <taxon>Spirochaetota</taxon>
        <taxon>Spirochaetia</taxon>
        <taxon>Spirochaetales</taxon>
        <taxon>Treponemataceae</taxon>
        <taxon>Treponema</taxon>
    </lineage>
</organism>
<dbReference type="Proteomes" id="UP000518887">
    <property type="component" value="Unassembled WGS sequence"/>
</dbReference>
<accession>A0A7W8GAH2</accession>
<protein>
    <submittedName>
        <fullName evidence="1">Uncharacterized protein</fullName>
    </submittedName>
</protein>
<name>A0A7W8GAH2_9SPIR</name>
<dbReference type="AlphaFoldDB" id="A0A7W8GAH2"/>
<evidence type="ECO:0000313" key="2">
    <source>
        <dbReference type="Proteomes" id="UP000518887"/>
    </source>
</evidence>
<dbReference type="RefSeq" id="WP_184660534.1">
    <property type="nucleotide sequence ID" value="NZ_CP031518.1"/>
</dbReference>
<reference evidence="1 2" key="1">
    <citation type="submission" date="2020-08" db="EMBL/GenBank/DDBJ databases">
        <title>Genomic Encyclopedia of Type Strains, Phase IV (KMG-IV): sequencing the most valuable type-strain genomes for metagenomic binning, comparative biology and taxonomic classification.</title>
        <authorList>
            <person name="Goeker M."/>
        </authorList>
    </citation>
    <scope>NUCLEOTIDE SEQUENCE [LARGE SCALE GENOMIC DNA]</scope>
    <source>
        <strain evidence="1 2">DSM 103462</strain>
    </source>
</reference>
<sequence length="82" mass="9762">MEYFVIYDKLDNGELFLEKNDEKFNILKRGFPTLEKVSFDEAVKIGKERNILIRSVYTQQDEEYKDEAPIVESLNKRIQESL</sequence>
<gene>
    <name evidence="1" type="ORF">HNP76_002257</name>
</gene>